<comment type="caution">
    <text evidence="1">The sequence shown here is derived from an EMBL/GenBank/DDBJ whole genome shotgun (WGS) entry which is preliminary data.</text>
</comment>
<feature type="non-terminal residue" evidence="1">
    <location>
        <position position="99"/>
    </location>
</feature>
<dbReference type="Proteomes" id="UP000564964">
    <property type="component" value="Unassembled WGS sequence"/>
</dbReference>
<sequence length="99" mass="11010">MENATLVTKYGRDGLIYNVVAGLQARDRSKPFVTNPAIRQAIGRMGLEMPYSIGRIAVNIDRSKARTLLHTVSFFPFDEEAAYRHLRGKGVGSLIELAM</sequence>
<dbReference type="EMBL" id="DUGH01000003">
    <property type="protein sequence ID" value="HIH15802.1"/>
    <property type="molecule type" value="Genomic_DNA"/>
</dbReference>
<evidence type="ECO:0000313" key="2">
    <source>
        <dbReference type="Proteomes" id="UP000564964"/>
    </source>
</evidence>
<gene>
    <name evidence="1" type="ORF">HA252_00140</name>
</gene>
<organism evidence="1 2">
    <name type="scientific">Candidatus Iainarchaeum sp</name>
    <dbReference type="NCBI Taxonomy" id="3101447"/>
    <lineage>
        <taxon>Archaea</taxon>
        <taxon>Candidatus Iainarchaeota</taxon>
        <taxon>Candidatus Iainarchaeia</taxon>
        <taxon>Candidatus Iainarchaeales</taxon>
        <taxon>Candidatus Iainarchaeaceae</taxon>
        <taxon>Candidatus Iainarchaeum</taxon>
    </lineage>
</organism>
<accession>A0A7J4JDG0</accession>
<reference evidence="2" key="1">
    <citation type="journal article" date="2020" name="bioRxiv">
        <title>A rank-normalized archaeal taxonomy based on genome phylogeny resolves widespread incomplete and uneven classifications.</title>
        <authorList>
            <person name="Rinke C."/>
            <person name="Chuvochina M."/>
            <person name="Mussig A.J."/>
            <person name="Chaumeil P.-A."/>
            <person name="Waite D.W."/>
            <person name="Whitman W.B."/>
            <person name="Parks D.H."/>
            <person name="Hugenholtz P."/>
        </authorList>
    </citation>
    <scope>NUCLEOTIDE SEQUENCE [LARGE SCALE GENOMIC DNA]</scope>
</reference>
<proteinExistence type="predicted"/>
<name>A0A7J4JDG0_9ARCH</name>
<protein>
    <submittedName>
        <fullName evidence="1">Uncharacterized protein</fullName>
    </submittedName>
</protein>
<dbReference type="AlphaFoldDB" id="A0A7J4JDG0"/>
<evidence type="ECO:0000313" key="1">
    <source>
        <dbReference type="EMBL" id="HIH15802.1"/>
    </source>
</evidence>